<dbReference type="CDD" id="cd04476">
    <property type="entry name" value="RPA1_DBD_C"/>
    <property type="match status" value="1"/>
</dbReference>
<comment type="caution">
    <text evidence="15">The sequence shown here is derived from an EMBL/GenBank/DDBJ whole genome shotgun (WGS) entry which is preliminary data.</text>
</comment>
<keyword evidence="7 9" id="KW-0238">DNA-binding</keyword>
<proteinExistence type="inferred from homology"/>
<evidence type="ECO:0000256" key="2">
    <source>
        <dbReference type="ARBA" id="ARBA00005690"/>
    </source>
</evidence>
<dbReference type="InterPro" id="IPR012340">
    <property type="entry name" value="NA-bd_OB-fold"/>
</dbReference>
<evidence type="ECO:0000256" key="7">
    <source>
        <dbReference type="ARBA" id="ARBA00023125"/>
    </source>
</evidence>
<evidence type="ECO:0000256" key="4">
    <source>
        <dbReference type="ARBA" id="ARBA00022723"/>
    </source>
</evidence>
<dbReference type="Proteomes" id="UP000243515">
    <property type="component" value="Unassembled WGS sequence"/>
</dbReference>
<dbReference type="Pfam" id="PF01336">
    <property type="entry name" value="tRNA_anti-codon"/>
    <property type="match status" value="1"/>
</dbReference>
<evidence type="ECO:0000256" key="10">
    <source>
        <dbReference type="SAM" id="MobiDB-lite"/>
    </source>
</evidence>
<evidence type="ECO:0000256" key="6">
    <source>
        <dbReference type="ARBA" id="ARBA00022833"/>
    </source>
</evidence>
<name>A0A232LQW5_9EURO</name>
<dbReference type="InterPro" id="IPR047192">
    <property type="entry name" value="Euk_RPA1_DBD_C"/>
</dbReference>
<dbReference type="Pfam" id="PF04057">
    <property type="entry name" value="Rep-A_N"/>
    <property type="match status" value="1"/>
</dbReference>
<evidence type="ECO:0000259" key="12">
    <source>
        <dbReference type="Pfam" id="PF04057"/>
    </source>
</evidence>
<accession>A0A232LQW5</accession>
<dbReference type="InterPro" id="IPR031657">
    <property type="entry name" value="REPA_OB_2"/>
</dbReference>
<evidence type="ECO:0000259" key="11">
    <source>
        <dbReference type="Pfam" id="PF01336"/>
    </source>
</evidence>
<dbReference type="InterPro" id="IPR013955">
    <property type="entry name" value="Rep_factor-A_C"/>
</dbReference>
<dbReference type="GO" id="GO:0003697">
    <property type="term" value="F:single-stranded DNA binding"/>
    <property type="evidence" value="ECO:0007669"/>
    <property type="project" value="EnsemblFungi"/>
</dbReference>
<evidence type="ECO:0000256" key="5">
    <source>
        <dbReference type="ARBA" id="ARBA00022771"/>
    </source>
</evidence>
<dbReference type="GO" id="GO:0008270">
    <property type="term" value="F:zinc ion binding"/>
    <property type="evidence" value="ECO:0007669"/>
    <property type="project" value="UniProtKB-KW"/>
</dbReference>
<keyword evidence="6 9" id="KW-0862">Zinc</keyword>
<dbReference type="GO" id="GO:0140445">
    <property type="term" value="C:chromosome, telomeric repeat region"/>
    <property type="evidence" value="ECO:0007669"/>
    <property type="project" value="EnsemblFungi"/>
</dbReference>
<feature type="region of interest" description="Disordered" evidence="10">
    <location>
        <begin position="162"/>
        <end position="212"/>
    </location>
</feature>
<comment type="subcellular location">
    <subcellularLocation>
        <location evidence="1 9">Nucleus</location>
    </subcellularLocation>
</comment>
<dbReference type="FunFam" id="2.40.50.140:FF:000041">
    <property type="entry name" value="Replication protein A subunit"/>
    <property type="match status" value="1"/>
</dbReference>
<evidence type="ECO:0000256" key="1">
    <source>
        <dbReference type="ARBA" id="ARBA00004123"/>
    </source>
</evidence>
<evidence type="ECO:0000256" key="3">
    <source>
        <dbReference type="ARBA" id="ARBA00022705"/>
    </source>
</evidence>
<dbReference type="GO" id="GO:0006310">
    <property type="term" value="P:DNA recombination"/>
    <property type="evidence" value="ECO:0007669"/>
    <property type="project" value="InterPro"/>
</dbReference>
<keyword evidence="8 9" id="KW-0539">Nucleus</keyword>
<dbReference type="InterPro" id="IPR004365">
    <property type="entry name" value="NA-bd_OB_tRNA"/>
</dbReference>
<dbReference type="EMBL" id="NPHW01005651">
    <property type="protein sequence ID" value="OXV06529.1"/>
    <property type="molecule type" value="Genomic_DNA"/>
</dbReference>
<dbReference type="CDD" id="cd04474">
    <property type="entry name" value="RPA1_DBD_A"/>
    <property type="match status" value="1"/>
</dbReference>
<dbReference type="GO" id="GO:0033260">
    <property type="term" value="P:nuclear DNA replication"/>
    <property type="evidence" value="ECO:0007669"/>
    <property type="project" value="EnsemblFungi"/>
</dbReference>
<feature type="non-terminal residue" evidence="15">
    <location>
        <position position="1"/>
    </location>
</feature>
<feature type="domain" description="Replication protein A OB" evidence="14">
    <location>
        <begin position="340"/>
        <end position="437"/>
    </location>
</feature>
<dbReference type="PANTHER" id="PTHR47165:SF4">
    <property type="entry name" value="OS03G0429900 PROTEIN"/>
    <property type="match status" value="1"/>
</dbReference>
<gene>
    <name evidence="15" type="ORF">Egran_05703</name>
</gene>
<feature type="domain" description="Replication factor A C-terminal" evidence="13">
    <location>
        <begin position="498"/>
        <end position="643"/>
    </location>
</feature>
<reference evidence="15 16" key="1">
    <citation type="journal article" date="2015" name="Environ. Microbiol.">
        <title>Metagenome sequence of Elaphomyces granulatus from sporocarp tissue reveals Ascomycota ectomycorrhizal fingerprints of genome expansion and a Proteobacteria-rich microbiome.</title>
        <authorList>
            <person name="Quandt C.A."/>
            <person name="Kohler A."/>
            <person name="Hesse C.N."/>
            <person name="Sharpton T.J."/>
            <person name="Martin F."/>
            <person name="Spatafora J.W."/>
        </authorList>
    </citation>
    <scope>NUCLEOTIDE SEQUENCE [LARGE SCALE GENOMIC DNA]</scope>
    <source>
        <strain evidence="15 16">OSC145934</strain>
    </source>
</reference>
<evidence type="ECO:0000259" key="14">
    <source>
        <dbReference type="Pfam" id="PF16900"/>
    </source>
</evidence>
<dbReference type="NCBIfam" id="TIGR00617">
    <property type="entry name" value="rpa1"/>
    <property type="match status" value="1"/>
</dbReference>
<evidence type="ECO:0000256" key="9">
    <source>
        <dbReference type="RuleBase" id="RU364130"/>
    </source>
</evidence>
<comment type="subunit">
    <text evidence="9">Component of the heterotrimeric canonical replication protein A complex (RPA).</text>
</comment>
<dbReference type="FunFam" id="2.40.50.140:FF:000090">
    <property type="entry name" value="Replication protein A subunit"/>
    <property type="match status" value="1"/>
</dbReference>
<comment type="function">
    <text evidence="9">As part of the replication protein A (RPA/RP-A), a single-stranded DNA-binding heterotrimeric complex, may play an essential role in DNA replication, recombination and repair. Binds and stabilizes single-stranded DNA intermediates, preventing complementary DNA reannealing and recruiting different proteins involved in DNA metabolism.</text>
</comment>
<dbReference type="FunFam" id="2.40.50.140:FF:000064">
    <property type="entry name" value="Replication protein A subunit"/>
    <property type="match status" value="1"/>
</dbReference>
<protein>
    <recommendedName>
        <fullName evidence="9">Replication protein A subunit</fullName>
    </recommendedName>
</protein>
<evidence type="ECO:0000313" key="16">
    <source>
        <dbReference type="Proteomes" id="UP000243515"/>
    </source>
</evidence>
<evidence type="ECO:0000313" key="15">
    <source>
        <dbReference type="EMBL" id="OXV06529.1"/>
    </source>
</evidence>
<keyword evidence="4 9" id="KW-0479">Metal-binding</keyword>
<dbReference type="Pfam" id="PF08646">
    <property type="entry name" value="Rep_fac-A_C"/>
    <property type="match status" value="1"/>
</dbReference>
<dbReference type="GO" id="GO:0035861">
    <property type="term" value="C:site of double-strand break"/>
    <property type="evidence" value="ECO:0007669"/>
    <property type="project" value="EnsemblFungi"/>
</dbReference>
<dbReference type="Gene3D" id="2.40.50.140">
    <property type="entry name" value="Nucleic acid-binding proteins"/>
    <property type="match status" value="4"/>
</dbReference>
<dbReference type="PANTHER" id="PTHR47165">
    <property type="entry name" value="OS03G0429900 PROTEIN"/>
    <property type="match status" value="1"/>
</dbReference>
<dbReference type="Pfam" id="PF16900">
    <property type="entry name" value="REPA_OB_2"/>
    <property type="match status" value="1"/>
</dbReference>
<keyword evidence="16" id="KW-1185">Reference proteome</keyword>
<evidence type="ECO:0000259" key="13">
    <source>
        <dbReference type="Pfam" id="PF08646"/>
    </source>
</evidence>
<dbReference type="GO" id="GO:0005662">
    <property type="term" value="C:DNA replication factor A complex"/>
    <property type="evidence" value="ECO:0007669"/>
    <property type="project" value="EnsemblFungi"/>
</dbReference>
<evidence type="ECO:0000256" key="8">
    <source>
        <dbReference type="ARBA" id="ARBA00023242"/>
    </source>
</evidence>
<feature type="domain" description="OB" evidence="11">
    <location>
        <begin position="231"/>
        <end position="312"/>
    </location>
</feature>
<feature type="compositionally biased region" description="Polar residues" evidence="10">
    <location>
        <begin position="178"/>
        <end position="212"/>
    </location>
</feature>
<dbReference type="AlphaFoldDB" id="A0A232LQW5"/>
<dbReference type="GO" id="GO:0007004">
    <property type="term" value="P:telomere maintenance via telomerase"/>
    <property type="evidence" value="ECO:0007669"/>
    <property type="project" value="EnsemblFungi"/>
</dbReference>
<feature type="domain" description="Replication factor-A protein 1 N-terminal" evidence="12">
    <location>
        <begin position="55"/>
        <end position="153"/>
    </location>
</feature>
<comment type="similarity">
    <text evidence="2 9">Belongs to the replication factor A protein 1 family.</text>
</comment>
<keyword evidence="5 9" id="KW-0863">Zinc-finger</keyword>
<dbReference type="CDD" id="cd04475">
    <property type="entry name" value="RPA1_DBD_B"/>
    <property type="match status" value="1"/>
</dbReference>
<dbReference type="CDD" id="cd04477">
    <property type="entry name" value="RPA1N"/>
    <property type="match status" value="1"/>
</dbReference>
<dbReference type="FunFam" id="2.40.50.140:FF:000117">
    <property type="entry name" value="Replication protein A subunit"/>
    <property type="match status" value="1"/>
</dbReference>
<keyword evidence="3 9" id="KW-0235">DNA replication</keyword>
<dbReference type="InterPro" id="IPR004591">
    <property type="entry name" value="Rfa1"/>
</dbReference>
<dbReference type="OrthoDB" id="1751331at2759"/>
<dbReference type="InterPro" id="IPR007199">
    <property type="entry name" value="Rep_factor-A_N"/>
</dbReference>
<dbReference type="SUPFAM" id="SSF50249">
    <property type="entry name" value="Nucleic acid-binding proteins"/>
    <property type="match status" value="4"/>
</dbReference>
<dbReference type="GO" id="GO:0006281">
    <property type="term" value="P:DNA repair"/>
    <property type="evidence" value="ECO:0007669"/>
    <property type="project" value="EnsemblFungi"/>
</dbReference>
<sequence length="656" mass="73831">TISYSIRLRPRFHRQASLPFGFPSSLHKGVFSETGVIKLGFRKLDNMTSDVASHVSVGALSAIFDDNKVSEREPVVQCLQIRSLPPQENGQERYKVIFSDITNYIQTMLAAQAIHFVTDESLKKGCFVKLKMFQANVFRGKKILIILDLEILTGLGECEKIGEPKPLEPKAEEDEKTQPTTISSNNFYGQRPQSGPLQSNNRTPFTRSAAPNPTHVTTYPIEAISPYSHKWTIKARCTSKSNIRTWHKRTGEGKLFSVNLLDDSGEIRATGFNEQCDMLYDVFQEGCVYYISSPCRVQIAKKQFTNLNNDYELTFERDTVVERAEEESDVPQVRFNFTSIGDLQSVEKDTTVDVIGVLKDVDETSQVISKTTNKPYDKRELTLVDNTGFSVRLTVWGTTATDFSTVPESVVAFKGVKVSDFGGRSLSLLSSGSMTVDPDIEEAHKLKGWYDAQGRSDTFSTHASIAGGMGASTGKNDDFKTIAQVREDQLGMFDATDFFTLKATVIHIGQNNVSYPACLSERCNRKVTELDPGQWRCENCDKTYPKPEYRYIAAIRVSDHTGQLLLTCFDESGRLIMGITANELNEAREEDEKLLNEIYQEANCRTWIFRCKAKADNFNDQPRVRYQVMSARPIDYSEEASQLADIIKSYNMEEAI</sequence>
<organism evidence="15 16">
    <name type="scientific">Elaphomyces granulatus</name>
    <dbReference type="NCBI Taxonomy" id="519963"/>
    <lineage>
        <taxon>Eukaryota</taxon>
        <taxon>Fungi</taxon>
        <taxon>Dikarya</taxon>
        <taxon>Ascomycota</taxon>
        <taxon>Pezizomycotina</taxon>
        <taxon>Eurotiomycetes</taxon>
        <taxon>Eurotiomycetidae</taxon>
        <taxon>Eurotiales</taxon>
        <taxon>Elaphomycetaceae</taxon>
        <taxon>Elaphomyces</taxon>
    </lineage>
</organism>
<dbReference type="GO" id="GO:0000785">
    <property type="term" value="C:chromatin"/>
    <property type="evidence" value="ECO:0007669"/>
    <property type="project" value="EnsemblFungi"/>
</dbReference>